<dbReference type="eggNOG" id="ENOG502RSYN">
    <property type="taxonomic scope" value="Eukaryota"/>
</dbReference>
<proteinExistence type="predicted"/>
<gene>
    <name evidence="1" type="ORF">BEWA_051580</name>
</gene>
<dbReference type="KEGG" id="beq:BEWA_051580"/>
<dbReference type="VEuPathDB" id="PiroplasmaDB:BEWA_051580"/>
<reference evidence="1 2" key="1">
    <citation type="journal article" date="2012" name="BMC Genomics">
        <title>Comparative genomic analysis and phylogenetic position of Theileria equi.</title>
        <authorList>
            <person name="Kappmeyer L.S."/>
            <person name="Thiagarajan M."/>
            <person name="Herndon D.R."/>
            <person name="Ramsay J.D."/>
            <person name="Caler E."/>
            <person name="Djikeng A."/>
            <person name="Gillespie J.J."/>
            <person name="Lau A.O."/>
            <person name="Roalson E.H."/>
            <person name="Silva J.C."/>
            <person name="Silva M.G."/>
            <person name="Suarez C.E."/>
            <person name="Ueti M.W."/>
            <person name="Nene V.M."/>
            <person name="Mealey R.H."/>
            <person name="Knowles D.P."/>
            <person name="Brayton K.A."/>
        </authorList>
    </citation>
    <scope>NUCLEOTIDE SEQUENCE [LARGE SCALE GENOMIC DNA]</scope>
    <source>
        <strain evidence="1 2">WA</strain>
    </source>
</reference>
<organism evidence="1 2">
    <name type="scientific">Theileria equi strain WA</name>
    <dbReference type="NCBI Taxonomy" id="1537102"/>
    <lineage>
        <taxon>Eukaryota</taxon>
        <taxon>Sar</taxon>
        <taxon>Alveolata</taxon>
        <taxon>Apicomplexa</taxon>
        <taxon>Aconoidasida</taxon>
        <taxon>Piroplasmida</taxon>
        <taxon>Theileriidae</taxon>
        <taxon>Theileria</taxon>
    </lineage>
</organism>
<evidence type="ECO:0000313" key="2">
    <source>
        <dbReference type="Proteomes" id="UP000031512"/>
    </source>
</evidence>
<sequence>MLYTYSCIYLVYLLQIYYTQSLLLNNNGSQSHANEGFRGQIIAKYTPLFINHTRLGRRFDNPYKSSRTSNRENHNGYPSINCDYGYDHAVNISPLFSNKANSGTDDVEKEISSIYSDLKNKKYTFNDLQKRLVDEGISLYGCNKPDDVIKRVAELNVYGKENLESRLLESDPDYTLVAQKYLGKYTQEYSACTNNERKVFISSLVDGLKTFDIDTVNLDDLQIVNLYAKLQAKRNINNKLPAAKHENEGKQTIECYKSEVDSIFTAYINIKDNKDLRDDYISSVREELLSSGVDISDCHGDEQLINRLAYTRVFPQVEEAPKVPPARKIKRIRNTNLGPFNAFSIFGDSFKELFDDSMMNDDQGNFFEGFMSDLHGDNMMDGMNLGNGFSILKDLASMFGLNNGFSQQVKFSTEDKNVRNEDVNRNFKAAEDVEEESEHIETDPSLLVLQQKAQLSGDTNLQSMINKSIQNPEMRRILKMAVNEGYDKAREASKNDRTLLYILEKLNDKHLF</sequence>
<dbReference type="OrthoDB" id="361933at2759"/>
<accession>L1LCN8</accession>
<dbReference type="AlphaFoldDB" id="L1LCN8"/>
<dbReference type="Proteomes" id="UP000031512">
    <property type="component" value="Unassembled WGS sequence"/>
</dbReference>
<dbReference type="STRING" id="1537102.L1LCN8"/>
<comment type="caution">
    <text evidence="1">The sequence shown here is derived from an EMBL/GenBank/DDBJ whole genome shotgun (WGS) entry which is preliminary data.</text>
</comment>
<keyword evidence="2" id="KW-1185">Reference proteome</keyword>
<dbReference type="RefSeq" id="XP_004832558.1">
    <property type="nucleotide sequence ID" value="XM_004832501.1"/>
</dbReference>
<evidence type="ECO:0000313" key="1">
    <source>
        <dbReference type="EMBL" id="EKX73106.1"/>
    </source>
</evidence>
<name>L1LCN8_THEEQ</name>
<protein>
    <submittedName>
        <fullName evidence="1">Uncharacterized protein</fullName>
    </submittedName>
</protein>
<dbReference type="GeneID" id="15803076"/>
<dbReference type="EMBL" id="ACOU01000003">
    <property type="protein sequence ID" value="EKX73106.1"/>
    <property type="molecule type" value="Genomic_DNA"/>
</dbReference>